<evidence type="ECO:0000313" key="2">
    <source>
        <dbReference type="Proteomes" id="UP001367508"/>
    </source>
</evidence>
<dbReference type="Proteomes" id="UP001367508">
    <property type="component" value="Unassembled WGS sequence"/>
</dbReference>
<proteinExistence type="predicted"/>
<organism evidence="1 2">
    <name type="scientific">Canavalia gladiata</name>
    <name type="common">Sword bean</name>
    <name type="synonym">Dolichos gladiatus</name>
    <dbReference type="NCBI Taxonomy" id="3824"/>
    <lineage>
        <taxon>Eukaryota</taxon>
        <taxon>Viridiplantae</taxon>
        <taxon>Streptophyta</taxon>
        <taxon>Embryophyta</taxon>
        <taxon>Tracheophyta</taxon>
        <taxon>Spermatophyta</taxon>
        <taxon>Magnoliopsida</taxon>
        <taxon>eudicotyledons</taxon>
        <taxon>Gunneridae</taxon>
        <taxon>Pentapetalae</taxon>
        <taxon>rosids</taxon>
        <taxon>fabids</taxon>
        <taxon>Fabales</taxon>
        <taxon>Fabaceae</taxon>
        <taxon>Papilionoideae</taxon>
        <taxon>50 kb inversion clade</taxon>
        <taxon>NPAAA clade</taxon>
        <taxon>indigoferoid/millettioid clade</taxon>
        <taxon>Phaseoleae</taxon>
        <taxon>Canavalia</taxon>
    </lineage>
</organism>
<dbReference type="AlphaFoldDB" id="A0AAN9Q7U9"/>
<comment type="caution">
    <text evidence="1">The sequence shown here is derived from an EMBL/GenBank/DDBJ whole genome shotgun (WGS) entry which is preliminary data.</text>
</comment>
<dbReference type="EMBL" id="JAYMYQ010000007">
    <property type="protein sequence ID" value="KAK7321258.1"/>
    <property type="molecule type" value="Genomic_DNA"/>
</dbReference>
<protein>
    <submittedName>
        <fullName evidence="1">Uncharacterized protein</fullName>
    </submittedName>
</protein>
<keyword evidence="2" id="KW-1185">Reference proteome</keyword>
<reference evidence="1 2" key="1">
    <citation type="submission" date="2024-01" db="EMBL/GenBank/DDBJ databases">
        <title>The genomes of 5 underutilized Papilionoideae crops provide insights into root nodulation and disease resistanc.</title>
        <authorList>
            <person name="Jiang F."/>
        </authorList>
    </citation>
    <scope>NUCLEOTIDE SEQUENCE [LARGE SCALE GENOMIC DNA]</scope>
    <source>
        <strain evidence="1">LVBAO_FW01</strain>
        <tissue evidence="1">Leaves</tissue>
    </source>
</reference>
<name>A0AAN9Q7U9_CANGL</name>
<evidence type="ECO:0000313" key="1">
    <source>
        <dbReference type="EMBL" id="KAK7321258.1"/>
    </source>
</evidence>
<accession>A0AAN9Q7U9</accession>
<gene>
    <name evidence="1" type="ORF">VNO77_31723</name>
</gene>
<sequence length="81" mass="8937">MRKQEQHCQNVTIATMSNLLGVVVISDEEEAWNFLPKFAGKTTIMLLGSMIEGRLITPTLGARQTNANVNNDSMGDDQRVS</sequence>